<reference evidence="2 3" key="1">
    <citation type="submission" date="2021-07" db="EMBL/GenBank/DDBJ databases">
        <title>Paenibacillus radiodurans sp. nov., isolated from the southeastern edge of Tengger Desert.</title>
        <authorList>
            <person name="Zhang G."/>
        </authorList>
    </citation>
    <scope>NUCLEOTIDE SEQUENCE [LARGE SCALE GENOMIC DNA]</scope>
    <source>
        <strain evidence="2 3">CCM 7311</strain>
    </source>
</reference>
<evidence type="ECO:0000313" key="3">
    <source>
        <dbReference type="Proteomes" id="UP001519887"/>
    </source>
</evidence>
<sequence length="89" mass="10010">LRRIGECLGIGIANIVNVFNPEVVIIGNRMSRAREWIGDAVRDAVSRRTLSYHREKLQILFAELSEQSAVRGAAYYAISRFFVKIKDGG</sequence>
<gene>
    <name evidence="2" type="ORF">K0U00_23910</name>
</gene>
<dbReference type="InterPro" id="IPR000600">
    <property type="entry name" value="ROK"/>
</dbReference>
<comment type="similarity">
    <text evidence="1">Belongs to the ROK (NagC/XylR) family.</text>
</comment>
<dbReference type="Proteomes" id="UP001519887">
    <property type="component" value="Unassembled WGS sequence"/>
</dbReference>
<dbReference type="PANTHER" id="PTHR18964">
    <property type="entry name" value="ROK (REPRESSOR, ORF, KINASE) FAMILY"/>
    <property type="match status" value="1"/>
</dbReference>
<dbReference type="EMBL" id="JAHZIK010000747">
    <property type="protein sequence ID" value="MBW7457087.1"/>
    <property type="molecule type" value="Genomic_DNA"/>
</dbReference>
<dbReference type="Gene3D" id="3.30.420.40">
    <property type="match status" value="1"/>
</dbReference>
<dbReference type="SUPFAM" id="SSF53067">
    <property type="entry name" value="Actin-like ATPase domain"/>
    <property type="match status" value="1"/>
</dbReference>
<comment type="caution">
    <text evidence="2">The sequence shown here is derived from an EMBL/GenBank/DDBJ whole genome shotgun (WGS) entry which is preliminary data.</text>
</comment>
<dbReference type="PANTHER" id="PTHR18964:SF149">
    <property type="entry name" value="BIFUNCTIONAL UDP-N-ACETYLGLUCOSAMINE 2-EPIMERASE_N-ACETYLMANNOSAMINE KINASE"/>
    <property type="match status" value="1"/>
</dbReference>
<feature type="non-terminal residue" evidence="2">
    <location>
        <position position="1"/>
    </location>
</feature>
<accession>A0ABS7C824</accession>
<evidence type="ECO:0000256" key="1">
    <source>
        <dbReference type="ARBA" id="ARBA00006479"/>
    </source>
</evidence>
<name>A0ABS7C824_9BACL</name>
<evidence type="ECO:0000313" key="2">
    <source>
        <dbReference type="EMBL" id="MBW7457087.1"/>
    </source>
</evidence>
<proteinExistence type="inferred from homology"/>
<protein>
    <submittedName>
        <fullName evidence="2">ROK family protein</fullName>
    </submittedName>
</protein>
<keyword evidence="3" id="KW-1185">Reference proteome</keyword>
<dbReference type="Pfam" id="PF00480">
    <property type="entry name" value="ROK"/>
    <property type="match status" value="1"/>
</dbReference>
<organism evidence="2 3">
    <name type="scientific">Paenibacillus sepulcri</name>
    <dbReference type="NCBI Taxonomy" id="359917"/>
    <lineage>
        <taxon>Bacteria</taxon>
        <taxon>Bacillati</taxon>
        <taxon>Bacillota</taxon>
        <taxon>Bacilli</taxon>
        <taxon>Bacillales</taxon>
        <taxon>Paenibacillaceae</taxon>
        <taxon>Paenibacillus</taxon>
    </lineage>
</organism>
<dbReference type="InterPro" id="IPR043129">
    <property type="entry name" value="ATPase_NBD"/>
</dbReference>